<evidence type="ECO:0000313" key="2">
    <source>
        <dbReference type="Proteomes" id="UP000276133"/>
    </source>
</evidence>
<organism evidence="1 2">
    <name type="scientific">Brachionus plicatilis</name>
    <name type="common">Marine rotifer</name>
    <name type="synonym">Brachionus muelleri</name>
    <dbReference type="NCBI Taxonomy" id="10195"/>
    <lineage>
        <taxon>Eukaryota</taxon>
        <taxon>Metazoa</taxon>
        <taxon>Spiralia</taxon>
        <taxon>Gnathifera</taxon>
        <taxon>Rotifera</taxon>
        <taxon>Eurotatoria</taxon>
        <taxon>Monogononta</taxon>
        <taxon>Pseudotrocha</taxon>
        <taxon>Ploima</taxon>
        <taxon>Brachionidae</taxon>
        <taxon>Brachionus</taxon>
    </lineage>
</organism>
<name>A0A3M7Q9Y1_BRAPC</name>
<reference evidence="1 2" key="1">
    <citation type="journal article" date="2018" name="Sci. Rep.">
        <title>Genomic signatures of local adaptation to the degree of environmental predictability in rotifers.</title>
        <authorList>
            <person name="Franch-Gras L."/>
            <person name="Hahn C."/>
            <person name="Garcia-Roger E.M."/>
            <person name="Carmona M.J."/>
            <person name="Serra M."/>
            <person name="Gomez A."/>
        </authorList>
    </citation>
    <scope>NUCLEOTIDE SEQUENCE [LARGE SCALE GENOMIC DNA]</scope>
    <source>
        <strain evidence="1">HYR1</strain>
    </source>
</reference>
<gene>
    <name evidence="1" type="ORF">BpHYR1_016350</name>
</gene>
<dbReference type="EMBL" id="REGN01006819">
    <property type="protein sequence ID" value="RNA08196.1"/>
    <property type="molecule type" value="Genomic_DNA"/>
</dbReference>
<feature type="non-terminal residue" evidence="1">
    <location>
        <position position="1"/>
    </location>
</feature>
<dbReference type="Proteomes" id="UP000276133">
    <property type="component" value="Unassembled WGS sequence"/>
</dbReference>
<comment type="caution">
    <text evidence="1">The sequence shown here is derived from an EMBL/GenBank/DDBJ whole genome shotgun (WGS) entry which is preliminary data.</text>
</comment>
<sequence>FSGLNFVREKCGPTENFTVLNYPNLINSYRIIAGQISIDYEAKKRIPKTLTKLREKAKDLLIL</sequence>
<protein>
    <submittedName>
        <fullName evidence="1">Uncharacterized protein</fullName>
    </submittedName>
</protein>
<dbReference type="AlphaFoldDB" id="A0A3M7Q9Y1"/>
<evidence type="ECO:0000313" key="1">
    <source>
        <dbReference type="EMBL" id="RNA08196.1"/>
    </source>
</evidence>
<proteinExistence type="predicted"/>
<accession>A0A3M7Q9Y1</accession>
<keyword evidence="2" id="KW-1185">Reference proteome</keyword>